<name>A0ABP0AHI9_PIPNA</name>
<dbReference type="Proteomes" id="UP001314169">
    <property type="component" value="Chromosome X"/>
</dbReference>
<dbReference type="EMBL" id="OY882879">
    <property type="protein sequence ID" value="CAK6449985.1"/>
    <property type="molecule type" value="Genomic_DNA"/>
</dbReference>
<sequence length="99" mass="11499">MHSPPTHIIISQGSRPSHFPQKFDCLEGNYLLEFQGSTQALQWEAKEEEFYLTECEQRIWDSQMLCLMNSQMLRLNEIGPIPTFPSIFLKEKRPTISPG</sequence>
<organism evidence="1 2">
    <name type="scientific">Pipistrellus nathusii</name>
    <name type="common">Nathusius' pipistrelle</name>
    <dbReference type="NCBI Taxonomy" id="59473"/>
    <lineage>
        <taxon>Eukaryota</taxon>
        <taxon>Metazoa</taxon>
        <taxon>Chordata</taxon>
        <taxon>Craniata</taxon>
        <taxon>Vertebrata</taxon>
        <taxon>Euteleostomi</taxon>
        <taxon>Mammalia</taxon>
        <taxon>Eutheria</taxon>
        <taxon>Laurasiatheria</taxon>
        <taxon>Chiroptera</taxon>
        <taxon>Yangochiroptera</taxon>
        <taxon>Vespertilionidae</taxon>
        <taxon>Pipistrellus</taxon>
    </lineage>
</organism>
<accession>A0ABP0AHI9</accession>
<gene>
    <name evidence="1" type="ORF">MPIPNATIZW_LOCUS18291</name>
</gene>
<proteinExistence type="predicted"/>
<evidence type="ECO:0000313" key="2">
    <source>
        <dbReference type="Proteomes" id="UP001314169"/>
    </source>
</evidence>
<protein>
    <submittedName>
        <fullName evidence="1">Uncharacterized protein</fullName>
    </submittedName>
</protein>
<reference evidence="1" key="1">
    <citation type="submission" date="2023-12" db="EMBL/GenBank/DDBJ databases">
        <authorList>
            <person name="Brown T."/>
        </authorList>
    </citation>
    <scope>NUCLEOTIDE SEQUENCE</scope>
</reference>
<keyword evidence="2" id="KW-1185">Reference proteome</keyword>
<evidence type="ECO:0000313" key="1">
    <source>
        <dbReference type="EMBL" id="CAK6449985.1"/>
    </source>
</evidence>